<dbReference type="Pfam" id="PF17937">
    <property type="entry name" value="TetR_C_28"/>
    <property type="match status" value="1"/>
</dbReference>
<dbReference type="Proteomes" id="UP001230807">
    <property type="component" value="Unassembled WGS sequence"/>
</dbReference>
<keyword evidence="2 4" id="KW-0238">DNA-binding</keyword>
<evidence type="ECO:0000256" key="3">
    <source>
        <dbReference type="ARBA" id="ARBA00023163"/>
    </source>
</evidence>
<dbReference type="PANTHER" id="PTHR47506:SF1">
    <property type="entry name" value="HTH-TYPE TRANSCRIPTIONAL REGULATOR YJDC"/>
    <property type="match status" value="1"/>
</dbReference>
<accession>A0ABT7MMP0</accession>
<dbReference type="SUPFAM" id="SSF46689">
    <property type="entry name" value="Homeodomain-like"/>
    <property type="match status" value="1"/>
</dbReference>
<dbReference type="Gene3D" id="1.10.357.10">
    <property type="entry name" value="Tetracycline Repressor, domain 2"/>
    <property type="match status" value="1"/>
</dbReference>
<evidence type="ECO:0000313" key="6">
    <source>
        <dbReference type="EMBL" id="MDL5376454.1"/>
    </source>
</evidence>
<organism evidence="6 7">
    <name type="scientific">Exiguobacterium mexicanum</name>
    <dbReference type="NCBI Taxonomy" id="340146"/>
    <lineage>
        <taxon>Bacteria</taxon>
        <taxon>Bacillati</taxon>
        <taxon>Bacillota</taxon>
        <taxon>Bacilli</taxon>
        <taxon>Bacillales</taxon>
        <taxon>Bacillales Family XII. Incertae Sedis</taxon>
        <taxon>Exiguobacterium</taxon>
    </lineage>
</organism>
<comment type="caution">
    <text evidence="6">The sequence shown here is derived from an EMBL/GenBank/DDBJ whole genome shotgun (WGS) entry which is preliminary data.</text>
</comment>
<keyword evidence="7" id="KW-1185">Reference proteome</keyword>
<feature type="domain" description="HTH tetR-type" evidence="5">
    <location>
        <begin position="1"/>
        <end position="61"/>
    </location>
</feature>
<keyword evidence="3" id="KW-0804">Transcription</keyword>
<feature type="DNA-binding region" description="H-T-H motif" evidence="4">
    <location>
        <begin position="24"/>
        <end position="43"/>
    </location>
</feature>
<gene>
    <name evidence="6" type="ORF">QR695_05480</name>
</gene>
<keyword evidence="1" id="KW-0805">Transcription regulation</keyword>
<evidence type="ECO:0000259" key="5">
    <source>
        <dbReference type="PROSITE" id="PS50977"/>
    </source>
</evidence>
<dbReference type="PANTHER" id="PTHR47506">
    <property type="entry name" value="TRANSCRIPTIONAL REGULATORY PROTEIN"/>
    <property type="match status" value="1"/>
</dbReference>
<evidence type="ECO:0000256" key="2">
    <source>
        <dbReference type="ARBA" id="ARBA00023125"/>
    </source>
</evidence>
<proteinExistence type="predicted"/>
<dbReference type="InterPro" id="IPR009057">
    <property type="entry name" value="Homeodomain-like_sf"/>
</dbReference>
<protein>
    <submittedName>
        <fullName evidence="6">TetR/AcrR family transcriptional regulator</fullName>
    </submittedName>
</protein>
<dbReference type="InterPro" id="IPR001647">
    <property type="entry name" value="HTH_TetR"/>
</dbReference>
<evidence type="ECO:0000313" key="7">
    <source>
        <dbReference type="Proteomes" id="UP001230807"/>
    </source>
</evidence>
<evidence type="ECO:0000256" key="4">
    <source>
        <dbReference type="PROSITE-ProRule" id="PRU00335"/>
    </source>
</evidence>
<dbReference type="EMBL" id="JASWER010000003">
    <property type="protein sequence ID" value="MDL5376454.1"/>
    <property type="molecule type" value="Genomic_DNA"/>
</dbReference>
<dbReference type="InterPro" id="IPR041479">
    <property type="entry name" value="TetR_CgmR_C"/>
</dbReference>
<dbReference type="RefSeq" id="WP_214718145.1">
    <property type="nucleotide sequence ID" value="NZ_CP183077.1"/>
</dbReference>
<evidence type="ECO:0000256" key="1">
    <source>
        <dbReference type="ARBA" id="ARBA00023015"/>
    </source>
</evidence>
<dbReference type="PROSITE" id="PS50977">
    <property type="entry name" value="HTH_TETR_2"/>
    <property type="match status" value="1"/>
</dbReference>
<sequence length="175" mass="19677">MSKKQLLLRTAAQIIQTEGIQQLSMDHLAKRAGITKGGVLYHFESKGNLLQQMNRMALDEFKNRIVHHQTELDGPYPFTRAYALATLDYSDGDADLIAVFISSQEDASGKLWNDAAKRWDEQFAADGPDADRVLELRLLCDGFWFALTYGYSAAFKDRAARIIRQKCDALSKGES</sequence>
<name>A0ABT7MMP0_9BACL</name>
<dbReference type="PRINTS" id="PR00455">
    <property type="entry name" value="HTHTETR"/>
</dbReference>
<dbReference type="Pfam" id="PF00440">
    <property type="entry name" value="TetR_N"/>
    <property type="match status" value="1"/>
</dbReference>
<reference evidence="6 7" key="1">
    <citation type="submission" date="2023-06" db="EMBL/GenBank/DDBJ databases">
        <title>Influencing factors and mechanism of Cr(VI) reduction by facultative anaerobic Exiguobacterium sp. PY14.</title>
        <authorList>
            <person name="Zou L."/>
        </authorList>
    </citation>
    <scope>NUCLEOTIDE SEQUENCE [LARGE SCALE GENOMIC DNA]</scope>
    <source>
        <strain evidence="6 7">PY14</strain>
    </source>
</reference>